<dbReference type="PANTHER" id="PTHR43130:SF3">
    <property type="entry name" value="HTH-TYPE TRANSCRIPTIONAL REGULATOR RV1931C"/>
    <property type="match status" value="1"/>
</dbReference>
<evidence type="ECO:0000313" key="6">
    <source>
        <dbReference type="Proteomes" id="UP000518300"/>
    </source>
</evidence>
<dbReference type="RefSeq" id="WP_169345810.1">
    <property type="nucleotide sequence ID" value="NZ_JABBJJ010000070.1"/>
</dbReference>
<organism evidence="5 6">
    <name type="scientific">Pyxidicoccus fallax</name>
    <dbReference type="NCBI Taxonomy" id="394095"/>
    <lineage>
        <taxon>Bacteria</taxon>
        <taxon>Pseudomonadati</taxon>
        <taxon>Myxococcota</taxon>
        <taxon>Myxococcia</taxon>
        <taxon>Myxococcales</taxon>
        <taxon>Cystobacterineae</taxon>
        <taxon>Myxococcaceae</taxon>
        <taxon>Pyxidicoccus</taxon>
    </lineage>
</organism>
<sequence>MRVAILAYPGVVALDVTGPAEVFAAAARLTGGGYELVLLGTKPGPIPTFSSMALQPAGVISEDLGRMDTLLIAGSPGIPPVIKDAEVLEWTRREAPRCRRHGSICTGAFVLGAAGLLDGKRATTHWRFTRALAHAYPRVTVEHDSLFVRDGSTYTSAGVSSGIDLALALVEEDFGRKLALSVARELVVFLKRPGGQSQFSHQLAAQFSDVPAIQGLQQWVIDHPREDHSVERLARRVHMSPRNFARVFRRETGATPAGFVEAVRVEAARRLLESTELPIQTVADRVGFGNTNGLRRAFLRQHGIGPAEYRHSVKGAPSSASQKSRGRKPGR</sequence>
<dbReference type="Gene3D" id="3.40.50.880">
    <property type="match status" value="1"/>
</dbReference>
<name>A0A848LC46_9BACT</name>
<dbReference type="AlphaFoldDB" id="A0A848LC46"/>
<evidence type="ECO:0000259" key="4">
    <source>
        <dbReference type="PROSITE" id="PS01124"/>
    </source>
</evidence>
<accession>A0A848LC46</accession>
<evidence type="ECO:0000313" key="5">
    <source>
        <dbReference type="EMBL" id="NMO16519.1"/>
    </source>
</evidence>
<dbReference type="SMART" id="SM00342">
    <property type="entry name" value="HTH_ARAC"/>
    <property type="match status" value="1"/>
</dbReference>
<dbReference type="GO" id="GO:0043565">
    <property type="term" value="F:sequence-specific DNA binding"/>
    <property type="evidence" value="ECO:0007669"/>
    <property type="project" value="InterPro"/>
</dbReference>
<dbReference type="SUPFAM" id="SSF46689">
    <property type="entry name" value="Homeodomain-like"/>
    <property type="match status" value="2"/>
</dbReference>
<dbReference type="PANTHER" id="PTHR43130">
    <property type="entry name" value="ARAC-FAMILY TRANSCRIPTIONAL REGULATOR"/>
    <property type="match status" value="1"/>
</dbReference>
<dbReference type="Pfam" id="PF01965">
    <property type="entry name" value="DJ-1_PfpI"/>
    <property type="match status" value="1"/>
</dbReference>
<dbReference type="InterPro" id="IPR002818">
    <property type="entry name" value="DJ-1/PfpI"/>
</dbReference>
<dbReference type="Gene3D" id="1.10.10.60">
    <property type="entry name" value="Homeodomain-like"/>
    <property type="match status" value="2"/>
</dbReference>
<dbReference type="EMBL" id="JABBJJ010000070">
    <property type="protein sequence ID" value="NMO16519.1"/>
    <property type="molecule type" value="Genomic_DNA"/>
</dbReference>
<reference evidence="5 6" key="1">
    <citation type="submission" date="2020-04" db="EMBL/GenBank/DDBJ databases">
        <title>Draft genome of Pyxidicoccus fallax type strain.</title>
        <authorList>
            <person name="Whitworth D.E."/>
        </authorList>
    </citation>
    <scope>NUCLEOTIDE SEQUENCE [LARGE SCALE GENOMIC DNA]</scope>
    <source>
        <strain evidence="5 6">DSM 14698</strain>
    </source>
</reference>
<dbReference type="InterPro" id="IPR018060">
    <property type="entry name" value="HTH_AraC"/>
</dbReference>
<dbReference type="Pfam" id="PF12833">
    <property type="entry name" value="HTH_18"/>
    <property type="match status" value="1"/>
</dbReference>
<protein>
    <submittedName>
        <fullName evidence="5">GlxA family transcriptional regulator</fullName>
    </submittedName>
</protein>
<feature type="region of interest" description="Disordered" evidence="3">
    <location>
        <begin position="308"/>
        <end position="331"/>
    </location>
</feature>
<dbReference type="InterPro" id="IPR029062">
    <property type="entry name" value="Class_I_gatase-like"/>
</dbReference>
<proteinExistence type="predicted"/>
<dbReference type="Proteomes" id="UP000518300">
    <property type="component" value="Unassembled WGS sequence"/>
</dbReference>
<dbReference type="InterPro" id="IPR052158">
    <property type="entry name" value="INH-QAR"/>
</dbReference>
<evidence type="ECO:0000256" key="2">
    <source>
        <dbReference type="ARBA" id="ARBA00023163"/>
    </source>
</evidence>
<dbReference type="CDD" id="cd03137">
    <property type="entry name" value="GATase1_AraC_1"/>
    <property type="match status" value="1"/>
</dbReference>
<keyword evidence="2" id="KW-0804">Transcription</keyword>
<dbReference type="PROSITE" id="PS01124">
    <property type="entry name" value="HTH_ARAC_FAMILY_2"/>
    <property type="match status" value="1"/>
</dbReference>
<keyword evidence="6" id="KW-1185">Reference proteome</keyword>
<gene>
    <name evidence="5" type="ORF">HG543_16875</name>
</gene>
<evidence type="ECO:0000256" key="3">
    <source>
        <dbReference type="SAM" id="MobiDB-lite"/>
    </source>
</evidence>
<dbReference type="SUPFAM" id="SSF52317">
    <property type="entry name" value="Class I glutamine amidotransferase-like"/>
    <property type="match status" value="1"/>
</dbReference>
<feature type="domain" description="HTH araC/xylS-type" evidence="4">
    <location>
        <begin position="214"/>
        <end position="312"/>
    </location>
</feature>
<evidence type="ECO:0000256" key="1">
    <source>
        <dbReference type="ARBA" id="ARBA00023015"/>
    </source>
</evidence>
<comment type="caution">
    <text evidence="5">The sequence shown here is derived from an EMBL/GenBank/DDBJ whole genome shotgun (WGS) entry which is preliminary data.</text>
</comment>
<keyword evidence="1" id="KW-0805">Transcription regulation</keyword>
<dbReference type="GO" id="GO:0003700">
    <property type="term" value="F:DNA-binding transcription factor activity"/>
    <property type="evidence" value="ECO:0007669"/>
    <property type="project" value="InterPro"/>
</dbReference>
<dbReference type="InterPro" id="IPR009057">
    <property type="entry name" value="Homeodomain-like_sf"/>
</dbReference>